<sequence>MNSSVPFSGERHDHKLAAKCDSEKQAKELAEALCENTTLSSGQVHVVTPDQSNPGASLEPENRGIRRTLVRSLVWMTVIGAVVGFVLYLILAAVGVNTVSDNPFFSGAAMPAYGAMIGLIVGGILALRPDHTAYAASAETSLRKGDYVVAIHAADSEQLDAAKQFLEARDVETTVRSL</sequence>
<dbReference type="RefSeq" id="WP_092009706.1">
    <property type="nucleotide sequence ID" value="NZ_FOYW01000001.1"/>
</dbReference>
<name>A0A1I6HEQ5_9GAMM</name>
<dbReference type="STRING" id="650891.SAMN05216203_1165"/>
<evidence type="ECO:0000313" key="3">
    <source>
        <dbReference type="Proteomes" id="UP000198644"/>
    </source>
</evidence>
<keyword evidence="1" id="KW-0812">Transmembrane</keyword>
<dbReference type="Proteomes" id="UP000198644">
    <property type="component" value="Unassembled WGS sequence"/>
</dbReference>
<evidence type="ECO:0000256" key="1">
    <source>
        <dbReference type="SAM" id="Phobius"/>
    </source>
</evidence>
<keyword evidence="1" id="KW-1133">Transmembrane helix</keyword>
<proteinExistence type="predicted"/>
<keyword evidence="3" id="KW-1185">Reference proteome</keyword>
<feature type="transmembrane region" description="Helical" evidence="1">
    <location>
        <begin position="108"/>
        <end position="127"/>
    </location>
</feature>
<protein>
    <submittedName>
        <fullName evidence="2">Uncharacterized integral membrane protein</fullName>
    </submittedName>
</protein>
<dbReference type="OrthoDB" id="8562850at2"/>
<dbReference type="AlphaFoldDB" id="A0A1I6HEQ5"/>
<reference evidence="2 3" key="1">
    <citation type="submission" date="2016-10" db="EMBL/GenBank/DDBJ databases">
        <authorList>
            <person name="de Groot N.N."/>
        </authorList>
    </citation>
    <scope>NUCLEOTIDE SEQUENCE [LARGE SCALE GENOMIC DNA]</scope>
    <source>
        <strain evidence="2 3">CGMCC 1.9167</strain>
    </source>
</reference>
<organism evidence="2 3">
    <name type="scientific">Marinobacter daqiaonensis</name>
    <dbReference type="NCBI Taxonomy" id="650891"/>
    <lineage>
        <taxon>Bacteria</taxon>
        <taxon>Pseudomonadati</taxon>
        <taxon>Pseudomonadota</taxon>
        <taxon>Gammaproteobacteria</taxon>
        <taxon>Pseudomonadales</taxon>
        <taxon>Marinobacteraceae</taxon>
        <taxon>Marinobacter</taxon>
    </lineage>
</organism>
<keyword evidence="1" id="KW-0472">Membrane</keyword>
<accession>A0A1I6HEQ5</accession>
<gene>
    <name evidence="2" type="ORF">SAMN05216203_1165</name>
</gene>
<evidence type="ECO:0000313" key="2">
    <source>
        <dbReference type="EMBL" id="SFR52854.1"/>
    </source>
</evidence>
<feature type="transmembrane region" description="Helical" evidence="1">
    <location>
        <begin position="73"/>
        <end position="96"/>
    </location>
</feature>
<dbReference type="EMBL" id="FOYW01000001">
    <property type="protein sequence ID" value="SFR52854.1"/>
    <property type="molecule type" value="Genomic_DNA"/>
</dbReference>